<evidence type="ECO:0000313" key="3">
    <source>
        <dbReference type="Proteomes" id="UP000639643"/>
    </source>
</evidence>
<gene>
    <name evidence="2" type="ORF">CMUS01_00017</name>
</gene>
<evidence type="ECO:0008006" key="4">
    <source>
        <dbReference type="Google" id="ProtNLM"/>
    </source>
</evidence>
<comment type="caution">
    <text evidence="2">The sequence shown here is derived from an EMBL/GenBank/DDBJ whole genome shotgun (WGS) entry which is preliminary data.</text>
</comment>
<evidence type="ECO:0000256" key="1">
    <source>
        <dbReference type="SAM" id="MobiDB-lite"/>
    </source>
</evidence>
<sequence>MASADIPTPVLRCTHQGCRSKPFRTKSNLTRHIKSMHGPKATMLCGEERANSSFNNKRHESKCSRCIEIKSQRSRAGVSNGVQHASSDDTPPADFLAEGGMATELSAILEDDLHLFDISTLLYYDDHSYPDQNYS</sequence>
<evidence type="ECO:0000313" key="2">
    <source>
        <dbReference type="EMBL" id="KAF6845442.1"/>
    </source>
</evidence>
<dbReference type="Proteomes" id="UP000639643">
    <property type="component" value="Unassembled WGS sequence"/>
</dbReference>
<reference evidence="2" key="1">
    <citation type="journal article" date="2020" name="Phytopathology">
        <title>Genome Sequence Resources of Colletotrichum truncatum, C. plurivorum, C. musicola, and C. sojae: Four Species Pathogenic to Soybean (Glycine max).</title>
        <authorList>
            <person name="Rogerio F."/>
            <person name="Boufleur T.R."/>
            <person name="Ciampi-Guillardi M."/>
            <person name="Sukno S.A."/>
            <person name="Thon M.R."/>
            <person name="Massola Junior N.S."/>
            <person name="Baroncelli R."/>
        </authorList>
    </citation>
    <scope>NUCLEOTIDE SEQUENCE</scope>
    <source>
        <strain evidence="2">LFN0074</strain>
    </source>
</reference>
<feature type="region of interest" description="Disordered" evidence="1">
    <location>
        <begin position="77"/>
        <end position="96"/>
    </location>
</feature>
<dbReference type="EMBL" id="WIGM01000001">
    <property type="protein sequence ID" value="KAF6845442.1"/>
    <property type="molecule type" value="Genomic_DNA"/>
</dbReference>
<name>A0A8H6NZD9_9PEZI</name>
<dbReference type="OrthoDB" id="4851263at2759"/>
<accession>A0A8H6NZD9</accession>
<feature type="compositionally biased region" description="Polar residues" evidence="1">
    <location>
        <begin position="80"/>
        <end position="89"/>
    </location>
</feature>
<protein>
    <recommendedName>
        <fullName evidence="4">C2H2-type domain-containing protein</fullName>
    </recommendedName>
</protein>
<proteinExistence type="predicted"/>
<keyword evidence="3" id="KW-1185">Reference proteome</keyword>
<dbReference type="Gene3D" id="3.30.160.60">
    <property type="entry name" value="Classic Zinc Finger"/>
    <property type="match status" value="1"/>
</dbReference>
<organism evidence="2 3">
    <name type="scientific">Colletotrichum musicola</name>
    <dbReference type="NCBI Taxonomy" id="2175873"/>
    <lineage>
        <taxon>Eukaryota</taxon>
        <taxon>Fungi</taxon>
        <taxon>Dikarya</taxon>
        <taxon>Ascomycota</taxon>
        <taxon>Pezizomycotina</taxon>
        <taxon>Sordariomycetes</taxon>
        <taxon>Hypocreomycetidae</taxon>
        <taxon>Glomerellales</taxon>
        <taxon>Glomerellaceae</taxon>
        <taxon>Colletotrichum</taxon>
        <taxon>Colletotrichum orchidearum species complex</taxon>
    </lineage>
</organism>
<dbReference type="AlphaFoldDB" id="A0A8H6NZD9"/>